<evidence type="ECO:0000313" key="17">
    <source>
        <dbReference type="EMBL" id="AWB10935.1"/>
    </source>
</evidence>
<keyword evidence="10 13" id="KW-0418">Kinase</keyword>
<evidence type="ECO:0000256" key="10">
    <source>
        <dbReference type="ARBA" id="ARBA00022777"/>
    </source>
</evidence>
<reference evidence="17 18" key="1">
    <citation type="submission" date="2017-04" db="EMBL/GenBank/DDBJ databases">
        <title>Genomic insights into metabolism of Thermodesulfobium acidiphilum.</title>
        <authorList>
            <person name="Toshchakov S.V."/>
            <person name="Frolov E.N."/>
            <person name="Kublanov I.V."/>
            <person name="Samarov N.I."/>
            <person name="Novikov A."/>
            <person name="Lebedinsky A.V."/>
            <person name="Bonch-Osmolovskaya E.A."/>
            <person name="Chernyh N.A."/>
        </authorList>
    </citation>
    <scope>NUCLEOTIDE SEQUENCE [LARGE SCALE GENOMIC DNA]</scope>
    <source>
        <strain evidence="17 18">3127-1</strain>
    </source>
</reference>
<dbReference type="PRINTS" id="PR00477">
    <property type="entry name" value="PHGLYCKINASE"/>
</dbReference>
<dbReference type="InterPro" id="IPR001576">
    <property type="entry name" value="Phosphoglycerate_kinase"/>
</dbReference>
<evidence type="ECO:0000256" key="15">
    <source>
        <dbReference type="PIRSR" id="PIRSR000724-2"/>
    </source>
</evidence>
<comment type="catalytic activity">
    <reaction evidence="1 13 16">
        <text>(2R)-3-phosphoglycerate + ATP = (2R)-3-phospho-glyceroyl phosphate + ADP</text>
        <dbReference type="Rhea" id="RHEA:14801"/>
        <dbReference type="ChEBI" id="CHEBI:30616"/>
        <dbReference type="ChEBI" id="CHEBI:57604"/>
        <dbReference type="ChEBI" id="CHEBI:58272"/>
        <dbReference type="ChEBI" id="CHEBI:456216"/>
        <dbReference type="EC" id="2.7.2.3"/>
    </reaction>
</comment>
<feature type="binding site" evidence="13 15">
    <location>
        <position position="325"/>
    </location>
    <ligand>
        <name>ATP</name>
        <dbReference type="ChEBI" id="CHEBI:30616"/>
    </ligand>
</feature>
<evidence type="ECO:0000256" key="4">
    <source>
        <dbReference type="ARBA" id="ARBA00011245"/>
    </source>
</evidence>
<dbReference type="PANTHER" id="PTHR11406">
    <property type="entry name" value="PHOSPHOGLYCERATE KINASE"/>
    <property type="match status" value="1"/>
</dbReference>
<dbReference type="Proteomes" id="UP000244792">
    <property type="component" value="Chromosome"/>
</dbReference>
<feature type="binding site" evidence="13">
    <location>
        <position position="42"/>
    </location>
    <ligand>
        <name>substrate</name>
    </ligand>
</feature>
<feature type="binding site" evidence="14">
    <location>
        <position position="123"/>
    </location>
    <ligand>
        <name>(2R)-3-phosphoglycerate</name>
        <dbReference type="ChEBI" id="CHEBI:58272"/>
    </ligand>
</feature>
<dbReference type="EMBL" id="CP020921">
    <property type="protein sequence ID" value="AWB10935.1"/>
    <property type="molecule type" value="Genomic_DNA"/>
</dbReference>
<dbReference type="FunFam" id="3.40.50.1260:FF:000031">
    <property type="entry name" value="Phosphoglycerate kinase 1"/>
    <property type="match status" value="1"/>
</dbReference>
<keyword evidence="9 13" id="KW-0547">Nucleotide-binding</keyword>
<evidence type="ECO:0000256" key="11">
    <source>
        <dbReference type="ARBA" id="ARBA00022840"/>
    </source>
</evidence>
<dbReference type="GO" id="GO:0005524">
    <property type="term" value="F:ATP binding"/>
    <property type="evidence" value="ECO:0007669"/>
    <property type="project" value="UniProtKB-KW"/>
</dbReference>
<dbReference type="GO" id="GO:0004618">
    <property type="term" value="F:phosphoglycerate kinase activity"/>
    <property type="evidence" value="ECO:0007669"/>
    <property type="project" value="UniProtKB-UniRule"/>
</dbReference>
<dbReference type="PANTHER" id="PTHR11406:SF23">
    <property type="entry name" value="PHOSPHOGLYCERATE KINASE 1, CHLOROPLASTIC-RELATED"/>
    <property type="match status" value="1"/>
</dbReference>
<feature type="binding site" evidence="13">
    <location>
        <position position="123"/>
    </location>
    <ligand>
        <name>substrate</name>
    </ligand>
</feature>
<name>A0A2R4W2E3_THEAF</name>
<comment type="similarity">
    <text evidence="3 13 16">Belongs to the phosphoglycerate kinase family.</text>
</comment>
<accession>A0A2R4W2E3</accession>
<dbReference type="PIRSF" id="PIRSF000724">
    <property type="entry name" value="Pgk"/>
    <property type="match status" value="1"/>
</dbReference>
<feature type="binding site" evidence="14">
    <location>
        <position position="42"/>
    </location>
    <ligand>
        <name>(2R)-3-phosphoglycerate</name>
        <dbReference type="ChEBI" id="CHEBI:58272"/>
    </ligand>
</feature>
<comment type="subcellular location">
    <subcellularLocation>
        <location evidence="13">Cytoplasm</location>
    </subcellularLocation>
</comment>
<dbReference type="KEGG" id="taci:TDSAC_1599"/>
<gene>
    <name evidence="13" type="primary">pgk</name>
    <name evidence="17" type="ORF">TDSAC_1599</name>
</gene>
<dbReference type="HAMAP" id="MF_00145">
    <property type="entry name" value="Phosphoglyc_kinase"/>
    <property type="match status" value="1"/>
</dbReference>
<keyword evidence="8 13" id="KW-0808">Transferase</keyword>
<dbReference type="AlphaFoldDB" id="A0A2R4W2E3"/>
<sequence>MEFNKKLLIDFPVYQLEGKRVFVRADLNDPADSDGNLTGDMRIRAVLPTIGYLVNARAKVILASHFGRPKNREKEFSLRGVKKRLEELSSFRIHLAPDCQGEDVVKLSKELKNGEVLLLENLRFCPGETKNDPEYARFLASLGDIYVAEAFGACHREHASISSVPKLIPSMAGFLLAKEINTLNKLLHNPEQPLVVVAGGKKVSDKIKVIGNLIDKVDSICVGGGMSFAFLKAKGYEIGKSYVEDNMDAVAKEILGKNGKKILLPVDVMVAKELRPASESKVVNVDEIPSDWYGVDIGPKTIEMFKAQISKAKTIFWNGPLGIVEIPDFSYGTRIVGLYIALSSAITVSGGGDTAEVVRMMNLDQHFTHVSTGGGAALKFLEGADLPGISVLPERS</sequence>
<dbReference type="GO" id="GO:0006096">
    <property type="term" value="P:glycolytic process"/>
    <property type="evidence" value="ECO:0007669"/>
    <property type="project" value="UniProtKB-UniRule"/>
</dbReference>
<dbReference type="FunFam" id="3.40.50.1260:FF:000006">
    <property type="entry name" value="Phosphoglycerate kinase"/>
    <property type="match status" value="1"/>
</dbReference>
<feature type="binding site" evidence="13 15">
    <location>
        <position position="206"/>
    </location>
    <ligand>
        <name>ATP</name>
        <dbReference type="ChEBI" id="CHEBI:30616"/>
    </ligand>
</feature>
<dbReference type="RefSeq" id="WP_108309813.1">
    <property type="nucleotide sequence ID" value="NZ_CP020921.1"/>
</dbReference>
<feature type="binding site" evidence="13 14">
    <location>
        <begin position="26"/>
        <end position="28"/>
    </location>
    <ligand>
        <name>substrate</name>
    </ligand>
</feature>
<evidence type="ECO:0000256" key="6">
    <source>
        <dbReference type="ARBA" id="ARBA00016471"/>
    </source>
</evidence>
<feature type="binding site" evidence="13">
    <location>
        <position position="156"/>
    </location>
    <ligand>
        <name>substrate</name>
    </ligand>
</feature>
<dbReference type="Pfam" id="PF00162">
    <property type="entry name" value="PGK"/>
    <property type="match status" value="1"/>
</dbReference>
<evidence type="ECO:0000256" key="14">
    <source>
        <dbReference type="PIRSR" id="PIRSR000724-1"/>
    </source>
</evidence>
<evidence type="ECO:0000313" key="18">
    <source>
        <dbReference type="Proteomes" id="UP000244792"/>
    </source>
</evidence>
<evidence type="ECO:0000256" key="3">
    <source>
        <dbReference type="ARBA" id="ARBA00008982"/>
    </source>
</evidence>
<dbReference type="InterPro" id="IPR015824">
    <property type="entry name" value="Phosphoglycerate_kinase_N"/>
</dbReference>
<dbReference type="GO" id="GO:0005829">
    <property type="term" value="C:cytosol"/>
    <property type="evidence" value="ECO:0007669"/>
    <property type="project" value="TreeGrafter"/>
</dbReference>
<feature type="binding site" evidence="13">
    <location>
        <position position="294"/>
    </location>
    <ligand>
        <name>ATP</name>
        <dbReference type="ChEBI" id="CHEBI:30616"/>
    </ligand>
</feature>
<keyword evidence="12 13" id="KW-0324">Glycolysis</keyword>
<dbReference type="InterPro" id="IPR036043">
    <property type="entry name" value="Phosphoglycerate_kinase_sf"/>
</dbReference>
<dbReference type="GO" id="GO:0006094">
    <property type="term" value="P:gluconeogenesis"/>
    <property type="evidence" value="ECO:0007669"/>
    <property type="project" value="TreeGrafter"/>
</dbReference>
<dbReference type="OrthoDB" id="9808460at2"/>
<dbReference type="UniPathway" id="UPA00109">
    <property type="reaction ID" value="UER00185"/>
</dbReference>
<evidence type="ECO:0000256" key="12">
    <source>
        <dbReference type="ARBA" id="ARBA00023152"/>
    </source>
</evidence>
<keyword evidence="18" id="KW-1185">Reference proteome</keyword>
<comment type="pathway">
    <text evidence="2 13">Carbohydrate degradation; glycolysis; pyruvate from D-glyceraldehyde 3-phosphate: step 2/5.</text>
</comment>
<evidence type="ECO:0000256" key="1">
    <source>
        <dbReference type="ARBA" id="ARBA00000642"/>
    </source>
</evidence>
<keyword evidence="7 13" id="KW-0963">Cytoplasm</keyword>
<organism evidence="17 18">
    <name type="scientific">Thermodesulfobium acidiphilum</name>
    <dbReference type="NCBI Taxonomy" id="1794699"/>
    <lineage>
        <taxon>Bacteria</taxon>
        <taxon>Pseudomonadati</taxon>
        <taxon>Thermodesulfobiota</taxon>
        <taxon>Thermodesulfobiia</taxon>
        <taxon>Thermodesulfobiales</taxon>
        <taxon>Thermodesulfobiaceae</taxon>
        <taxon>Thermodesulfobium</taxon>
    </lineage>
</organism>
<dbReference type="Gene3D" id="3.40.50.1260">
    <property type="entry name" value="Phosphoglycerate kinase, N-terminal domain"/>
    <property type="match status" value="2"/>
</dbReference>
<comment type="subunit">
    <text evidence="4 13">Monomer.</text>
</comment>
<proteinExistence type="inferred from homology"/>
<dbReference type="SUPFAM" id="SSF53748">
    <property type="entry name" value="Phosphoglycerate kinase"/>
    <property type="match status" value="1"/>
</dbReference>
<evidence type="ECO:0000256" key="13">
    <source>
        <dbReference type="HAMAP-Rule" id="MF_00145"/>
    </source>
</evidence>
<evidence type="ECO:0000256" key="5">
    <source>
        <dbReference type="ARBA" id="ARBA00013061"/>
    </source>
</evidence>
<feature type="binding site" evidence="14">
    <location>
        <position position="156"/>
    </location>
    <ligand>
        <name>(2R)-3-phosphoglycerate</name>
        <dbReference type="ChEBI" id="CHEBI:58272"/>
    </ligand>
</feature>
<evidence type="ECO:0000256" key="8">
    <source>
        <dbReference type="ARBA" id="ARBA00022679"/>
    </source>
</evidence>
<keyword evidence="11 13" id="KW-0067">ATP-binding</keyword>
<dbReference type="EC" id="2.7.2.3" evidence="5 13"/>
<feature type="binding site" evidence="13 14">
    <location>
        <begin position="65"/>
        <end position="68"/>
    </location>
    <ligand>
        <name>substrate</name>
    </ligand>
</feature>
<evidence type="ECO:0000256" key="7">
    <source>
        <dbReference type="ARBA" id="ARBA00022490"/>
    </source>
</evidence>
<evidence type="ECO:0000256" key="2">
    <source>
        <dbReference type="ARBA" id="ARBA00004838"/>
    </source>
</evidence>
<feature type="binding site" evidence="13 15">
    <location>
        <begin position="351"/>
        <end position="354"/>
    </location>
    <ligand>
        <name>ATP</name>
        <dbReference type="ChEBI" id="CHEBI:30616"/>
    </ligand>
</feature>
<protein>
    <recommendedName>
        <fullName evidence="6 13">Phosphoglycerate kinase</fullName>
        <ecNumber evidence="5 13">2.7.2.3</ecNumber>
    </recommendedName>
</protein>
<evidence type="ECO:0000256" key="9">
    <source>
        <dbReference type="ARBA" id="ARBA00022741"/>
    </source>
</evidence>
<evidence type="ECO:0000256" key="16">
    <source>
        <dbReference type="RuleBase" id="RU000532"/>
    </source>
</evidence>
<dbReference type="GO" id="GO:0043531">
    <property type="term" value="F:ADP binding"/>
    <property type="evidence" value="ECO:0007669"/>
    <property type="project" value="TreeGrafter"/>
</dbReference>